<dbReference type="Proteomes" id="UP000054776">
    <property type="component" value="Unassembled WGS sequence"/>
</dbReference>
<dbReference type="InParanoid" id="A0A0V1B7D1"/>
<dbReference type="EMBL" id="JYDH01000091">
    <property type="protein sequence ID" value="KRY32858.1"/>
    <property type="molecule type" value="Genomic_DNA"/>
</dbReference>
<feature type="region of interest" description="Disordered" evidence="1">
    <location>
        <begin position="84"/>
        <end position="107"/>
    </location>
</feature>
<organism evidence="2 3">
    <name type="scientific">Trichinella spiralis</name>
    <name type="common">Trichina worm</name>
    <dbReference type="NCBI Taxonomy" id="6334"/>
    <lineage>
        <taxon>Eukaryota</taxon>
        <taxon>Metazoa</taxon>
        <taxon>Ecdysozoa</taxon>
        <taxon>Nematoda</taxon>
        <taxon>Enoplea</taxon>
        <taxon>Dorylaimia</taxon>
        <taxon>Trichinellida</taxon>
        <taxon>Trichinellidae</taxon>
        <taxon>Trichinella</taxon>
    </lineage>
</organism>
<evidence type="ECO:0000313" key="3">
    <source>
        <dbReference type="Proteomes" id="UP000054776"/>
    </source>
</evidence>
<dbReference type="AlphaFoldDB" id="A0A0V1B7D1"/>
<accession>A0A0V1B7D1</accession>
<sequence length="107" mass="11821">MQSTMTEDQVARKLRSQHLIFPAGVVVVVIEGVNVEAKSKKSAVNKEKLNLLLEELDQLCGESEEVTEQVSVTEELYCEADVLPAELEQSPDGEEGKSSFRKSKAEL</sequence>
<comment type="caution">
    <text evidence="2">The sequence shown here is derived from an EMBL/GenBank/DDBJ whole genome shotgun (WGS) entry which is preliminary data.</text>
</comment>
<feature type="compositionally biased region" description="Basic and acidic residues" evidence="1">
    <location>
        <begin position="94"/>
        <end position="107"/>
    </location>
</feature>
<gene>
    <name evidence="2" type="ORF">T01_940</name>
</gene>
<evidence type="ECO:0000256" key="1">
    <source>
        <dbReference type="SAM" id="MobiDB-lite"/>
    </source>
</evidence>
<protein>
    <submittedName>
        <fullName evidence="2">Uncharacterized protein</fullName>
    </submittedName>
</protein>
<proteinExistence type="predicted"/>
<evidence type="ECO:0000313" key="2">
    <source>
        <dbReference type="EMBL" id="KRY32858.1"/>
    </source>
</evidence>
<keyword evidence="3" id="KW-1185">Reference proteome</keyword>
<reference evidence="2 3" key="1">
    <citation type="submission" date="2015-01" db="EMBL/GenBank/DDBJ databases">
        <title>Evolution of Trichinella species and genotypes.</title>
        <authorList>
            <person name="Korhonen P.K."/>
            <person name="Edoardo P."/>
            <person name="Giuseppe L.R."/>
            <person name="Gasser R.B."/>
        </authorList>
    </citation>
    <scope>NUCLEOTIDE SEQUENCE [LARGE SCALE GENOMIC DNA]</scope>
    <source>
        <strain evidence="2">ISS3</strain>
    </source>
</reference>
<name>A0A0V1B7D1_TRISP</name>